<name>A0A0F8XZF7_9ZZZZ</name>
<feature type="transmembrane region" description="Helical" evidence="1">
    <location>
        <begin position="44"/>
        <end position="61"/>
    </location>
</feature>
<dbReference type="Pfam" id="PF09842">
    <property type="entry name" value="DUF2069"/>
    <property type="match status" value="1"/>
</dbReference>
<feature type="transmembrane region" description="Helical" evidence="1">
    <location>
        <begin position="12"/>
        <end position="32"/>
    </location>
</feature>
<accession>A0A0F8XZF7</accession>
<protein>
    <recommendedName>
        <fullName evidence="3">DUF2069 domain-containing protein</fullName>
    </recommendedName>
</protein>
<comment type="caution">
    <text evidence="2">The sequence shown here is derived from an EMBL/GenBank/DDBJ whole genome shotgun (WGS) entry which is preliminary data.</text>
</comment>
<organism evidence="2">
    <name type="scientific">marine sediment metagenome</name>
    <dbReference type="NCBI Taxonomy" id="412755"/>
    <lineage>
        <taxon>unclassified sequences</taxon>
        <taxon>metagenomes</taxon>
        <taxon>ecological metagenomes</taxon>
    </lineage>
</organism>
<feature type="transmembrane region" description="Helical" evidence="1">
    <location>
        <begin position="93"/>
        <end position="112"/>
    </location>
</feature>
<proteinExistence type="predicted"/>
<reference evidence="2" key="1">
    <citation type="journal article" date="2015" name="Nature">
        <title>Complex archaea that bridge the gap between prokaryotes and eukaryotes.</title>
        <authorList>
            <person name="Spang A."/>
            <person name="Saw J.H."/>
            <person name="Jorgensen S.L."/>
            <person name="Zaremba-Niedzwiedzka K."/>
            <person name="Martijn J."/>
            <person name="Lind A.E."/>
            <person name="van Eijk R."/>
            <person name="Schleper C."/>
            <person name="Guy L."/>
            <person name="Ettema T.J."/>
        </authorList>
    </citation>
    <scope>NUCLEOTIDE SEQUENCE</scope>
</reference>
<evidence type="ECO:0008006" key="3">
    <source>
        <dbReference type="Google" id="ProtNLM"/>
    </source>
</evidence>
<keyword evidence="1" id="KW-0472">Membrane</keyword>
<evidence type="ECO:0000313" key="2">
    <source>
        <dbReference type="EMBL" id="KKK74472.1"/>
    </source>
</evidence>
<evidence type="ECO:0000256" key="1">
    <source>
        <dbReference type="SAM" id="Phobius"/>
    </source>
</evidence>
<dbReference type="EMBL" id="LAZR01056301">
    <property type="protein sequence ID" value="KKK74472.1"/>
    <property type="molecule type" value="Genomic_DNA"/>
</dbReference>
<sequence>MSNDYAVLAKRCRAVLLLSYFSLLAVVSLNTLVWPTCNRSPNGVIWGIQVLLLLVFLPGMLKQNVRAYAWLTFVLLGFFMTSVSTAFACTSVLTLVEVVLTVILFIAAMMYIRWRSRELKSMAINQEH</sequence>
<feature type="transmembrane region" description="Helical" evidence="1">
    <location>
        <begin position="68"/>
        <end position="87"/>
    </location>
</feature>
<keyword evidence="1" id="KW-0812">Transmembrane</keyword>
<keyword evidence="1" id="KW-1133">Transmembrane helix</keyword>
<dbReference type="InterPro" id="IPR018643">
    <property type="entry name" value="DUF2069_membrane"/>
</dbReference>
<dbReference type="AlphaFoldDB" id="A0A0F8XZF7"/>
<gene>
    <name evidence="2" type="ORF">LCGC14_2883440</name>
</gene>